<feature type="repeat" description="TPR" evidence="1">
    <location>
        <begin position="118"/>
        <end position="151"/>
    </location>
</feature>
<dbReference type="GO" id="GO:0005740">
    <property type="term" value="C:mitochondrial envelope"/>
    <property type="evidence" value="ECO:0007669"/>
    <property type="project" value="TreeGrafter"/>
</dbReference>
<dbReference type="GO" id="GO:0016020">
    <property type="term" value="C:membrane"/>
    <property type="evidence" value="ECO:0007669"/>
    <property type="project" value="TreeGrafter"/>
</dbReference>
<dbReference type="SMART" id="SM00028">
    <property type="entry name" value="TPR"/>
    <property type="match status" value="2"/>
</dbReference>
<keyword evidence="1" id="KW-0802">TPR repeat</keyword>
<feature type="compositionally biased region" description="Polar residues" evidence="2">
    <location>
        <begin position="61"/>
        <end position="70"/>
    </location>
</feature>
<dbReference type="EMBL" id="KL197716">
    <property type="protein sequence ID" value="KDQ59312.1"/>
    <property type="molecule type" value="Genomic_DNA"/>
</dbReference>
<dbReference type="PROSITE" id="PS50005">
    <property type="entry name" value="TPR"/>
    <property type="match status" value="1"/>
</dbReference>
<name>A0A067Q743_9AGAM</name>
<dbReference type="HOGENOM" id="CLU_089717_0_0_1"/>
<dbReference type="GO" id="GO:0043066">
    <property type="term" value="P:negative regulation of apoptotic process"/>
    <property type="evidence" value="ECO:0007669"/>
    <property type="project" value="TreeGrafter"/>
</dbReference>
<keyword evidence="4" id="KW-1185">Reference proteome</keyword>
<sequence>MAEELQENPEYNEKFGIAKKKKETGDQAFKEGKLKDALWSYHEATMYLTGLNPQKGGGMPQINSNPQGQTEPAKPKTPVDEMLEKVYANMSACHINQKNWKRALETADKALSKNSDNYKALFRKGKALGELGYYDKAVVVLEDLLKKNPSDAPTINAELSRLRVIDKQREREANQKLKGFLSKDKALGSEGGKVEKIVKLPPVQSASIVELPPDATSAD</sequence>
<proteinExistence type="predicted"/>
<dbReference type="Proteomes" id="UP000027265">
    <property type="component" value="Unassembled WGS sequence"/>
</dbReference>
<evidence type="ECO:0000313" key="3">
    <source>
        <dbReference type="EMBL" id="KDQ59312.1"/>
    </source>
</evidence>
<evidence type="ECO:0000256" key="1">
    <source>
        <dbReference type="PROSITE-ProRule" id="PRU00339"/>
    </source>
</evidence>
<dbReference type="InterPro" id="IPR050754">
    <property type="entry name" value="FKBP4/5/8-like"/>
</dbReference>
<dbReference type="InterPro" id="IPR019734">
    <property type="entry name" value="TPR_rpt"/>
</dbReference>
<dbReference type="PANTHER" id="PTHR46512">
    <property type="entry name" value="PEPTIDYLPROLYL ISOMERASE"/>
    <property type="match status" value="1"/>
</dbReference>
<reference evidence="4" key="1">
    <citation type="journal article" date="2014" name="Proc. Natl. Acad. Sci. U.S.A.">
        <title>Extensive sampling of basidiomycete genomes demonstrates inadequacy of the white-rot/brown-rot paradigm for wood decay fungi.</title>
        <authorList>
            <person name="Riley R."/>
            <person name="Salamov A.A."/>
            <person name="Brown D.W."/>
            <person name="Nagy L.G."/>
            <person name="Floudas D."/>
            <person name="Held B.W."/>
            <person name="Levasseur A."/>
            <person name="Lombard V."/>
            <person name="Morin E."/>
            <person name="Otillar R."/>
            <person name="Lindquist E.A."/>
            <person name="Sun H."/>
            <person name="LaButti K.M."/>
            <person name="Schmutz J."/>
            <person name="Jabbour D."/>
            <person name="Luo H."/>
            <person name="Baker S.E."/>
            <person name="Pisabarro A.G."/>
            <person name="Walton J.D."/>
            <person name="Blanchette R.A."/>
            <person name="Henrissat B."/>
            <person name="Martin F."/>
            <person name="Cullen D."/>
            <person name="Hibbett D.S."/>
            <person name="Grigoriev I.V."/>
        </authorList>
    </citation>
    <scope>NUCLEOTIDE SEQUENCE [LARGE SCALE GENOMIC DNA]</scope>
    <source>
        <strain evidence="4">MUCL 33604</strain>
    </source>
</reference>
<dbReference type="GO" id="GO:0012505">
    <property type="term" value="C:endomembrane system"/>
    <property type="evidence" value="ECO:0007669"/>
    <property type="project" value="TreeGrafter"/>
</dbReference>
<organism evidence="3 4">
    <name type="scientific">Jaapia argillacea MUCL 33604</name>
    <dbReference type="NCBI Taxonomy" id="933084"/>
    <lineage>
        <taxon>Eukaryota</taxon>
        <taxon>Fungi</taxon>
        <taxon>Dikarya</taxon>
        <taxon>Basidiomycota</taxon>
        <taxon>Agaricomycotina</taxon>
        <taxon>Agaricomycetes</taxon>
        <taxon>Agaricomycetidae</taxon>
        <taxon>Jaapiales</taxon>
        <taxon>Jaapiaceae</taxon>
        <taxon>Jaapia</taxon>
    </lineage>
</organism>
<protein>
    <submittedName>
        <fullName evidence="3">Uncharacterized protein</fullName>
    </submittedName>
</protein>
<evidence type="ECO:0000256" key="2">
    <source>
        <dbReference type="SAM" id="MobiDB-lite"/>
    </source>
</evidence>
<dbReference type="GO" id="GO:0005829">
    <property type="term" value="C:cytosol"/>
    <property type="evidence" value="ECO:0007669"/>
    <property type="project" value="TreeGrafter"/>
</dbReference>
<dbReference type="OrthoDB" id="433738at2759"/>
<evidence type="ECO:0000313" key="4">
    <source>
        <dbReference type="Proteomes" id="UP000027265"/>
    </source>
</evidence>
<dbReference type="SUPFAM" id="SSF48452">
    <property type="entry name" value="TPR-like"/>
    <property type="match status" value="1"/>
</dbReference>
<dbReference type="Pfam" id="PF14559">
    <property type="entry name" value="TPR_19"/>
    <property type="match status" value="1"/>
</dbReference>
<dbReference type="InParanoid" id="A0A067Q743"/>
<dbReference type="InterPro" id="IPR011990">
    <property type="entry name" value="TPR-like_helical_dom_sf"/>
</dbReference>
<dbReference type="Gene3D" id="1.25.40.10">
    <property type="entry name" value="Tetratricopeptide repeat domain"/>
    <property type="match status" value="1"/>
</dbReference>
<feature type="region of interest" description="Disordered" evidence="2">
    <location>
        <begin position="50"/>
        <end position="76"/>
    </location>
</feature>
<dbReference type="GO" id="GO:0044183">
    <property type="term" value="F:protein folding chaperone"/>
    <property type="evidence" value="ECO:0007669"/>
    <property type="project" value="TreeGrafter"/>
</dbReference>
<dbReference type="STRING" id="933084.A0A067Q743"/>
<gene>
    <name evidence="3" type="ORF">JAAARDRAFT_34048</name>
</gene>
<dbReference type="AlphaFoldDB" id="A0A067Q743"/>
<accession>A0A067Q743</accession>
<dbReference type="PANTHER" id="PTHR46512:SF1">
    <property type="entry name" value="PEPTIDYLPROLYL ISOMERASE"/>
    <property type="match status" value="1"/>
</dbReference>